<keyword evidence="3" id="KW-1185">Reference proteome</keyword>
<protein>
    <submittedName>
        <fullName evidence="2">Uncharacterized protein</fullName>
    </submittedName>
</protein>
<organism evidence="2 3">
    <name type="scientific">Fibroporia radiculosa</name>
    <dbReference type="NCBI Taxonomy" id="599839"/>
    <lineage>
        <taxon>Eukaryota</taxon>
        <taxon>Fungi</taxon>
        <taxon>Dikarya</taxon>
        <taxon>Basidiomycota</taxon>
        <taxon>Agaricomycotina</taxon>
        <taxon>Agaricomycetes</taxon>
        <taxon>Polyporales</taxon>
        <taxon>Fibroporiaceae</taxon>
        <taxon>Fibroporia</taxon>
    </lineage>
</organism>
<dbReference type="EMBL" id="HE797066">
    <property type="protein sequence ID" value="CCM02153.1"/>
    <property type="molecule type" value="Genomic_DNA"/>
</dbReference>
<evidence type="ECO:0000256" key="1">
    <source>
        <dbReference type="SAM" id="MobiDB-lite"/>
    </source>
</evidence>
<dbReference type="Proteomes" id="UP000006352">
    <property type="component" value="Unassembled WGS sequence"/>
</dbReference>
<feature type="compositionally biased region" description="Polar residues" evidence="1">
    <location>
        <begin position="136"/>
        <end position="150"/>
    </location>
</feature>
<feature type="compositionally biased region" description="Basic residues" evidence="1">
    <location>
        <begin position="119"/>
        <end position="128"/>
    </location>
</feature>
<proteinExistence type="predicted"/>
<dbReference type="AlphaFoldDB" id="J4G719"/>
<sequence length="280" mass="30769">MTEYDFSEEALERYLATQSRVSNWVSDQVSRVPHHSKPFGAASHAGSGSRSDPARAHGHVVHPRPVRAAPQQLHPLVIPEPRPPQRSSPLKSSPPRSSEWRAQTVSPQPFPVSDPYPHPPHHHHHHHYQERPRPQASRSQTLPPTHNSTLPPLPGGATVYPTRAPMPAPPPGHNAVYRTYQYDPARREIVVPPPRPGETYVIIPPTRGPVEVVHGDGSRSHSRSTSRSSARSPSKKGTPLFKRILGSISPSGNGLSSTRGGPPRSAPPPRRLRRHSTSAY</sequence>
<accession>J4G719</accession>
<feature type="compositionally biased region" description="Low complexity" evidence="1">
    <location>
        <begin position="87"/>
        <end position="97"/>
    </location>
</feature>
<dbReference type="OrthoDB" id="2976199at2759"/>
<evidence type="ECO:0000313" key="2">
    <source>
        <dbReference type="EMBL" id="CCM02153.1"/>
    </source>
</evidence>
<dbReference type="GeneID" id="24097064"/>
<feature type="compositionally biased region" description="Polar residues" evidence="1">
    <location>
        <begin position="248"/>
        <end position="259"/>
    </location>
</feature>
<feature type="compositionally biased region" description="Low complexity" evidence="1">
    <location>
        <begin position="40"/>
        <end position="49"/>
    </location>
</feature>
<feature type="compositionally biased region" description="Basic residues" evidence="1">
    <location>
        <begin position="56"/>
        <end position="65"/>
    </location>
</feature>
<gene>
    <name evidence="2" type="ORF">FIBRA_04231</name>
</gene>
<name>J4G719_9APHY</name>
<feature type="compositionally biased region" description="Basic residues" evidence="1">
    <location>
        <begin position="270"/>
        <end position="280"/>
    </location>
</feature>
<dbReference type="InParanoid" id="J4G719"/>
<evidence type="ECO:0000313" key="3">
    <source>
        <dbReference type="Proteomes" id="UP000006352"/>
    </source>
</evidence>
<feature type="region of interest" description="Disordered" evidence="1">
    <location>
        <begin position="27"/>
        <end position="280"/>
    </location>
</feature>
<feature type="compositionally biased region" description="Pro residues" evidence="1">
    <location>
        <begin position="108"/>
        <end position="118"/>
    </location>
</feature>
<feature type="compositionally biased region" description="Low complexity" evidence="1">
    <location>
        <begin position="223"/>
        <end position="232"/>
    </location>
</feature>
<dbReference type="RefSeq" id="XP_012181436.1">
    <property type="nucleotide sequence ID" value="XM_012326046.1"/>
</dbReference>
<dbReference type="HOGENOM" id="CLU_994111_0_0_1"/>
<reference evidence="2 3" key="1">
    <citation type="journal article" date="2012" name="Appl. Environ. Microbiol.">
        <title>Short-read sequencing for genomic analysis of the brown rot fungus Fibroporia radiculosa.</title>
        <authorList>
            <person name="Tang J.D."/>
            <person name="Perkins A.D."/>
            <person name="Sonstegard T.S."/>
            <person name="Schroeder S.G."/>
            <person name="Burgess S.C."/>
            <person name="Diehl S.V."/>
        </authorList>
    </citation>
    <scope>NUCLEOTIDE SEQUENCE [LARGE SCALE GENOMIC DNA]</scope>
    <source>
        <strain evidence="2 3">TFFH 294</strain>
    </source>
</reference>